<keyword evidence="8" id="KW-1185">Reference proteome</keyword>
<dbReference type="Gene3D" id="3.40.190.290">
    <property type="match status" value="1"/>
</dbReference>
<dbReference type="Gene3D" id="1.10.10.10">
    <property type="entry name" value="Winged helix-like DNA-binding domain superfamily/Winged helix DNA-binding domain"/>
    <property type="match status" value="1"/>
</dbReference>
<comment type="similarity">
    <text evidence="1">Belongs to the LysR transcriptional regulatory family.</text>
</comment>
<dbReference type="RefSeq" id="WP_252770975.1">
    <property type="nucleotide sequence ID" value="NZ_JAMXMC010000009.1"/>
</dbReference>
<dbReference type="PRINTS" id="PR00039">
    <property type="entry name" value="HTHLYSR"/>
</dbReference>
<evidence type="ECO:0000313" key="8">
    <source>
        <dbReference type="Proteomes" id="UP001204851"/>
    </source>
</evidence>
<keyword evidence="2" id="KW-0805">Transcription regulation</keyword>
<dbReference type="SUPFAM" id="SSF53850">
    <property type="entry name" value="Periplasmic binding protein-like II"/>
    <property type="match status" value="1"/>
</dbReference>
<dbReference type="InterPro" id="IPR050950">
    <property type="entry name" value="HTH-type_LysR_regulators"/>
</dbReference>
<dbReference type="EMBL" id="JAMXMC010000009">
    <property type="protein sequence ID" value="MCO5978210.1"/>
    <property type="molecule type" value="Genomic_DNA"/>
</dbReference>
<dbReference type="InterPro" id="IPR005119">
    <property type="entry name" value="LysR_subst-bd"/>
</dbReference>
<dbReference type="InterPro" id="IPR036388">
    <property type="entry name" value="WH-like_DNA-bd_sf"/>
</dbReference>
<organism evidence="7 8">
    <name type="scientific">Ideonella oryzae</name>
    <dbReference type="NCBI Taxonomy" id="2937441"/>
    <lineage>
        <taxon>Bacteria</taxon>
        <taxon>Pseudomonadati</taxon>
        <taxon>Pseudomonadota</taxon>
        <taxon>Betaproteobacteria</taxon>
        <taxon>Burkholderiales</taxon>
        <taxon>Sphaerotilaceae</taxon>
        <taxon>Ideonella</taxon>
    </lineage>
</organism>
<evidence type="ECO:0000256" key="1">
    <source>
        <dbReference type="ARBA" id="ARBA00009437"/>
    </source>
</evidence>
<dbReference type="PANTHER" id="PTHR30419:SF2">
    <property type="entry name" value="LYSR FAMILY TRANSCRIPTIONAL REGULATOR"/>
    <property type="match status" value="1"/>
</dbReference>
<dbReference type="InterPro" id="IPR036390">
    <property type="entry name" value="WH_DNA-bd_sf"/>
</dbReference>
<dbReference type="SUPFAM" id="SSF46785">
    <property type="entry name" value="Winged helix' DNA-binding domain"/>
    <property type="match status" value="1"/>
</dbReference>
<reference evidence="7 8" key="1">
    <citation type="submission" date="2022-06" db="EMBL/GenBank/DDBJ databases">
        <title>Ideonella sp. NS12-5 Genome sequencing and assembly.</title>
        <authorList>
            <person name="Jung Y."/>
        </authorList>
    </citation>
    <scope>NUCLEOTIDE SEQUENCE [LARGE SCALE GENOMIC DNA]</scope>
    <source>
        <strain evidence="7 8">NS12-5</strain>
    </source>
</reference>
<dbReference type="PROSITE" id="PS50931">
    <property type="entry name" value="HTH_LYSR"/>
    <property type="match status" value="1"/>
</dbReference>
<protein>
    <submittedName>
        <fullName evidence="7">LysR family transcriptional regulator</fullName>
    </submittedName>
</protein>
<gene>
    <name evidence="7" type="ORF">M0L44_16040</name>
</gene>
<evidence type="ECO:0000256" key="2">
    <source>
        <dbReference type="ARBA" id="ARBA00023015"/>
    </source>
</evidence>
<dbReference type="Pfam" id="PF03466">
    <property type="entry name" value="LysR_substrate"/>
    <property type="match status" value="1"/>
</dbReference>
<keyword evidence="4" id="KW-0804">Transcription</keyword>
<dbReference type="PANTHER" id="PTHR30419">
    <property type="entry name" value="HTH-TYPE TRANSCRIPTIONAL REGULATOR YBHD"/>
    <property type="match status" value="1"/>
</dbReference>
<evidence type="ECO:0000256" key="3">
    <source>
        <dbReference type="ARBA" id="ARBA00023125"/>
    </source>
</evidence>
<comment type="caution">
    <text evidence="7">The sequence shown here is derived from an EMBL/GenBank/DDBJ whole genome shotgun (WGS) entry which is preliminary data.</text>
</comment>
<feature type="domain" description="HTH lysR-type" evidence="6">
    <location>
        <begin position="6"/>
        <end position="60"/>
    </location>
</feature>
<dbReference type="Pfam" id="PF00126">
    <property type="entry name" value="HTH_1"/>
    <property type="match status" value="1"/>
</dbReference>
<feature type="region of interest" description="Disordered" evidence="5">
    <location>
        <begin position="312"/>
        <end position="335"/>
    </location>
</feature>
<name>A0ABT1BPV7_9BURK</name>
<evidence type="ECO:0000256" key="4">
    <source>
        <dbReference type="ARBA" id="ARBA00023163"/>
    </source>
</evidence>
<sequence length="335" mass="36799">MHVHARAITYFDMIRRSGSIREAARRLHVASSAVNRQLLQLEGEIGTPLFERMSTGLRLTPAGEVFSRHVITVLQDEQRLKTELEMLRGVRRGAVSVAAVEGLNADLMPAVLTQMHRRYPTIQIQVRTCGSEQAAQAVIQGEADVGIGFSIRRHDSLRQCTVGRFALGAIVPPEHPIARLSRVDFATCASYPLILPASELSMHGLLQPIIAHHRRTLQVLLETSSIELAKSLVERGVGLFFQSRLGLERELREGRLVHVPLDTPTPLCSELGVYVRAGRTPPAALDAFNRIVAEAIEWREDEERVALRLPRSGAQGTTDGQAEAGHAPAQGHGLT</sequence>
<proteinExistence type="inferred from homology"/>
<evidence type="ECO:0000256" key="5">
    <source>
        <dbReference type="SAM" id="MobiDB-lite"/>
    </source>
</evidence>
<evidence type="ECO:0000313" key="7">
    <source>
        <dbReference type="EMBL" id="MCO5978210.1"/>
    </source>
</evidence>
<evidence type="ECO:0000259" key="6">
    <source>
        <dbReference type="PROSITE" id="PS50931"/>
    </source>
</evidence>
<accession>A0ABT1BPV7</accession>
<dbReference type="Proteomes" id="UP001204851">
    <property type="component" value="Unassembled WGS sequence"/>
</dbReference>
<dbReference type="InterPro" id="IPR000847">
    <property type="entry name" value="LysR_HTH_N"/>
</dbReference>
<keyword evidence="3" id="KW-0238">DNA-binding</keyword>